<keyword evidence="1" id="KW-0175">Coiled coil</keyword>
<dbReference type="InterPro" id="IPR016047">
    <property type="entry name" value="M23ase_b-sheet_dom"/>
</dbReference>
<sequence>MASRSGTAARRAPRFAVAIAAAAIVGLFGSTAVPASVQAQETDEYGYPTWAEVERARESESSKEQQIVQIRQLISNLEDEVAEAERIAEQRMVEAQEAEQLYMDAMANADLLQNQADEAQERADESHAAASTFAGALARSGGSGNMSIELFSNPGEADDVLYRLGLMDSVTGRQSTLYEQAQQDANTAQSLSEQAEIARDERDRLNQEAQEAMEVAIQAQADAEDALQEEIDHRGTLEAQLEVLIEDRQATEEDYRAGQEYREELERQRLEEERKRQEQAERERQRNEQNNNSNNNSDTGTSNPTNPPPVSGGWARPNNGGVTSNYGYRLDPLGQLGWKLHAGTDFAAGCGAPIFAAGNGTVAAKGYDAYGANFVFIDHGNGVQTRYYHMMAPAHVSVGQSVSAGQVIAYEGQTGWATGCHLHFEVRVYGAPTDPLPFLRQRGVSV</sequence>
<dbReference type="InterPro" id="IPR050570">
    <property type="entry name" value="Cell_wall_metabolism_enzyme"/>
</dbReference>
<dbReference type="InterPro" id="IPR011055">
    <property type="entry name" value="Dup_hybrid_motif"/>
</dbReference>
<feature type="coiled-coil region" evidence="1">
    <location>
        <begin position="60"/>
        <end position="129"/>
    </location>
</feature>
<evidence type="ECO:0000256" key="2">
    <source>
        <dbReference type="SAM" id="MobiDB-lite"/>
    </source>
</evidence>
<dbReference type="EMBL" id="DXDC01000349">
    <property type="protein sequence ID" value="HIY66893.1"/>
    <property type="molecule type" value="Genomic_DNA"/>
</dbReference>
<dbReference type="PANTHER" id="PTHR21666">
    <property type="entry name" value="PEPTIDASE-RELATED"/>
    <property type="match status" value="1"/>
</dbReference>
<accession>A0A9D1YW89</accession>
<dbReference type="CDD" id="cd12797">
    <property type="entry name" value="M23_peptidase"/>
    <property type="match status" value="1"/>
</dbReference>
<dbReference type="Gene3D" id="2.70.70.10">
    <property type="entry name" value="Glucose Permease (Domain IIA)"/>
    <property type="match status" value="1"/>
</dbReference>
<dbReference type="SUPFAM" id="SSF51261">
    <property type="entry name" value="Duplicated hybrid motif"/>
    <property type="match status" value="1"/>
</dbReference>
<proteinExistence type="predicted"/>
<evidence type="ECO:0000259" key="3">
    <source>
        <dbReference type="Pfam" id="PF01551"/>
    </source>
</evidence>
<evidence type="ECO:0000256" key="1">
    <source>
        <dbReference type="SAM" id="Coils"/>
    </source>
</evidence>
<feature type="compositionally biased region" description="Basic and acidic residues" evidence="2">
    <location>
        <begin position="267"/>
        <end position="287"/>
    </location>
</feature>
<dbReference type="GO" id="GO:0004222">
    <property type="term" value="F:metalloendopeptidase activity"/>
    <property type="evidence" value="ECO:0007669"/>
    <property type="project" value="TreeGrafter"/>
</dbReference>
<reference evidence="4" key="1">
    <citation type="journal article" date="2021" name="PeerJ">
        <title>Extensive microbial diversity within the chicken gut microbiome revealed by metagenomics and culture.</title>
        <authorList>
            <person name="Gilroy R."/>
            <person name="Ravi A."/>
            <person name="Getino M."/>
            <person name="Pursley I."/>
            <person name="Horton D.L."/>
            <person name="Alikhan N.F."/>
            <person name="Baker D."/>
            <person name="Gharbi K."/>
            <person name="Hall N."/>
            <person name="Watson M."/>
            <person name="Adriaenssens E.M."/>
            <person name="Foster-Nyarko E."/>
            <person name="Jarju S."/>
            <person name="Secka A."/>
            <person name="Antonio M."/>
            <person name="Oren A."/>
            <person name="Chaudhuri R.R."/>
            <person name="La Ragione R."/>
            <person name="Hildebrand F."/>
            <person name="Pallen M.J."/>
        </authorList>
    </citation>
    <scope>NUCLEOTIDE SEQUENCE</scope>
    <source>
        <strain evidence="4">ChiGjej1B1-98</strain>
    </source>
</reference>
<comment type="caution">
    <text evidence="4">The sequence shown here is derived from an EMBL/GenBank/DDBJ whole genome shotgun (WGS) entry which is preliminary data.</text>
</comment>
<evidence type="ECO:0000313" key="4">
    <source>
        <dbReference type="EMBL" id="HIY66893.1"/>
    </source>
</evidence>
<evidence type="ECO:0000313" key="5">
    <source>
        <dbReference type="Proteomes" id="UP000824005"/>
    </source>
</evidence>
<protein>
    <submittedName>
        <fullName evidence="4">Peptidoglycan DD-metalloendopeptidase family protein</fullName>
    </submittedName>
</protein>
<gene>
    <name evidence="4" type="ORF">H9830_11520</name>
</gene>
<name>A0A9D1YW89_9MICO</name>
<organism evidence="4 5">
    <name type="scientific">Candidatus Agrococcus pullicola</name>
    <dbReference type="NCBI Taxonomy" id="2838429"/>
    <lineage>
        <taxon>Bacteria</taxon>
        <taxon>Bacillati</taxon>
        <taxon>Actinomycetota</taxon>
        <taxon>Actinomycetes</taxon>
        <taxon>Micrococcales</taxon>
        <taxon>Microbacteriaceae</taxon>
        <taxon>Agrococcus</taxon>
    </lineage>
</organism>
<dbReference type="AlphaFoldDB" id="A0A9D1YW89"/>
<dbReference type="Pfam" id="PF01551">
    <property type="entry name" value="Peptidase_M23"/>
    <property type="match status" value="1"/>
</dbReference>
<dbReference type="PANTHER" id="PTHR21666:SF270">
    <property type="entry name" value="MUREIN HYDROLASE ACTIVATOR ENVC"/>
    <property type="match status" value="1"/>
</dbReference>
<reference evidence="4" key="2">
    <citation type="submission" date="2021-04" db="EMBL/GenBank/DDBJ databases">
        <authorList>
            <person name="Gilroy R."/>
        </authorList>
    </citation>
    <scope>NUCLEOTIDE SEQUENCE</scope>
    <source>
        <strain evidence="4">ChiGjej1B1-98</strain>
    </source>
</reference>
<dbReference type="Proteomes" id="UP000824005">
    <property type="component" value="Unassembled WGS sequence"/>
</dbReference>
<feature type="domain" description="M23ase beta-sheet core" evidence="3">
    <location>
        <begin position="340"/>
        <end position="435"/>
    </location>
</feature>
<feature type="region of interest" description="Disordered" evidence="2">
    <location>
        <begin position="267"/>
        <end position="318"/>
    </location>
</feature>